<sequence length="83" mass="9427">MTSTQLVWQADVRDPVVGRLRREFSSIPADTVERCVRDVRLRARHLGVDLTPRLVEAVAREHLMSMIKSEPPSGRRPEPLPGE</sequence>
<dbReference type="EMBL" id="BAAABM010000009">
    <property type="protein sequence ID" value="GAA0327463.1"/>
    <property type="molecule type" value="Genomic_DNA"/>
</dbReference>
<gene>
    <name evidence="1" type="ORF">GCM10010151_16770</name>
</gene>
<keyword evidence="2" id="KW-1185">Reference proteome</keyword>
<reference evidence="1 2" key="1">
    <citation type="journal article" date="2019" name="Int. J. Syst. Evol. Microbiol.">
        <title>The Global Catalogue of Microorganisms (GCM) 10K type strain sequencing project: providing services to taxonomists for standard genome sequencing and annotation.</title>
        <authorList>
            <consortium name="The Broad Institute Genomics Platform"/>
            <consortium name="The Broad Institute Genome Sequencing Center for Infectious Disease"/>
            <person name="Wu L."/>
            <person name="Ma J."/>
        </authorList>
    </citation>
    <scope>NUCLEOTIDE SEQUENCE [LARGE SCALE GENOMIC DNA]</scope>
    <source>
        <strain evidence="1 2">JCM 3146</strain>
    </source>
</reference>
<protein>
    <recommendedName>
        <fullName evidence="3">Light-independent protochlorophyllide reductase subunit B-like C-terminal domain-containing protein</fullName>
    </recommendedName>
</protein>
<dbReference type="RefSeq" id="WP_252800790.1">
    <property type="nucleotide sequence ID" value="NZ_BAAABM010000009.1"/>
</dbReference>
<organism evidence="1 2">
    <name type="scientific">Actinoallomurus spadix</name>
    <dbReference type="NCBI Taxonomy" id="79912"/>
    <lineage>
        <taxon>Bacteria</taxon>
        <taxon>Bacillati</taxon>
        <taxon>Actinomycetota</taxon>
        <taxon>Actinomycetes</taxon>
        <taxon>Streptosporangiales</taxon>
        <taxon>Thermomonosporaceae</taxon>
        <taxon>Actinoallomurus</taxon>
    </lineage>
</organism>
<accession>A0ABN0W714</accession>
<evidence type="ECO:0000313" key="2">
    <source>
        <dbReference type="Proteomes" id="UP001501822"/>
    </source>
</evidence>
<dbReference type="Proteomes" id="UP001501822">
    <property type="component" value="Unassembled WGS sequence"/>
</dbReference>
<evidence type="ECO:0000313" key="1">
    <source>
        <dbReference type="EMBL" id="GAA0327463.1"/>
    </source>
</evidence>
<proteinExistence type="predicted"/>
<name>A0ABN0W714_9ACTN</name>
<evidence type="ECO:0008006" key="3">
    <source>
        <dbReference type="Google" id="ProtNLM"/>
    </source>
</evidence>
<comment type="caution">
    <text evidence="1">The sequence shown here is derived from an EMBL/GenBank/DDBJ whole genome shotgun (WGS) entry which is preliminary data.</text>
</comment>